<evidence type="ECO:0000256" key="2">
    <source>
        <dbReference type="ARBA" id="ARBA00023235"/>
    </source>
</evidence>
<comment type="caution">
    <text evidence="3">The sequence shown here is derived from an EMBL/GenBank/DDBJ whole genome shotgun (WGS) entry which is preliminary data.</text>
</comment>
<sequence>MLITLPAMQIRGGTSKGVYLLGDDLARYPLDAVLSALMGGAPRQLDGLGGDATTTSKVAVVSPSIEDDVDVDYLFVQVDPKTGRVDRTPTCGNILAGVGPFAIERGLVPVSGDTTVVRIRLVNTGARVVATVRTPDGAVDYSGDTTLAGVSGSAAPVELTFTDFAGGTAGTLFPTGHRIDHIDGVEVSCVDAGVCAIVMRATDLGITGGESPAEINADSALLDRVERIRRKAGELMGLGDVTGRVVPKVMLISASDTADIRSRYLVPTSCHPAHAVSGAINLASTLSIHGTVADEFHSTTTGSAIGIEHPGGVLELAVTLDGDAPVGATITSTARKLFDGTAFVEIR</sequence>
<comment type="similarity">
    <text evidence="1">Belongs to the PrpF family.</text>
</comment>
<accession>A0ABT1M8J3</accession>
<keyword evidence="2" id="KW-0413">Isomerase</keyword>
<reference evidence="3 4" key="1">
    <citation type="submission" date="2022-06" db="EMBL/GenBank/DDBJ databases">
        <title>Mycolicibacterium sp. CAU 1645 isolated from seawater.</title>
        <authorList>
            <person name="Kim W."/>
        </authorList>
    </citation>
    <scope>NUCLEOTIDE SEQUENCE [LARGE SCALE GENOMIC DNA]</scope>
    <source>
        <strain evidence="3 4">CAU 1645</strain>
    </source>
</reference>
<evidence type="ECO:0000313" key="3">
    <source>
        <dbReference type="EMBL" id="MCP9274860.1"/>
    </source>
</evidence>
<dbReference type="Gene3D" id="3.10.310.10">
    <property type="entry name" value="Diaminopimelate Epimerase, Chain A, domain 1"/>
    <property type="match status" value="2"/>
</dbReference>
<dbReference type="SUPFAM" id="SSF54506">
    <property type="entry name" value="Diaminopimelate epimerase-like"/>
    <property type="match status" value="2"/>
</dbReference>
<dbReference type="InterPro" id="IPR007400">
    <property type="entry name" value="PrpF-like"/>
</dbReference>
<dbReference type="Pfam" id="PF04303">
    <property type="entry name" value="PrpF"/>
    <property type="match status" value="1"/>
</dbReference>
<dbReference type="Proteomes" id="UP001651690">
    <property type="component" value="Unassembled WGS sequence"/>
</dbReference>
<proteinExistence type="inferred from homology"/>
<evidence type="ECO:0008006" key="5">
    <source>
        <dbReference type="Google" id="ProtNLM"/>
    </source>
</evidence>
<dbReference type="PANTHER" id="PTHR43709:SF3">
    <property type="entry name" value="ISOMERASE YBHH-RELATED"/>
    <property type="match status" value="1"/>
</dbReference>
<evidence type="ECO:0000256" key="1">
    <source>
        <dbReference type="ARBA" id="ARBA00007673"/>
    </source>
</evidence>
<dbReference type="RefSeq" id="WP_255062553.1">
    <property type="nucleotide sequence ID" value="NZ_JANDBD010000009.1"/>
</dbReference>
<evidence type="ECO:0000313" key="4">
    <source>
        <dbReference type="Proteomes" id="UP001651690"/>
    </source>
</evidence>
<protein>
    <recommendedName>
        <fullName evidence="5">4-oxalomesaconate tautomerase</fullName>
    </recommendedName>
</protein>
<dbReference type="EMBL" id="JANDBD010000009">
    <property type="protein sequence ID" value="MCP9274860.1"/>
    <property type="molecule type" value="Genomic_DNA"/>
</dbReference>
<dbReference type="PANTHER" id="PTHR43709">
    <property type="entry name" value="ACONITATE ISOMERASE-RELATED"/>
    <property type="match status" value="1"/>
</dbReference>
<keyword evidence="4" id="KW-1185">Reference proteome</keyword>
<organism evidence="3 4">
    <name type="scientific">Mycolicibacterium arenosum</name>
    <dbReference type="NCBI Taxonomy" id="2952157"/>
    <lineage>
        <taxon>Bacteria</taxon>
        <taxon>Bacillati</taxon>
        <taxon>Actinomycetota</taxon>
        <taxon>Actinomycetes</taxon>
        <taxon>Mycobacteriales</taxon>
        <taxon>Mycobacteriaceae</taxon>
        <taxon>Mycolicibacterium</taxon>
    </lineage>
</organism>
<gene>
    <name evidence="3" type="ORF">NM203_21945</name>
</gene>
<name>A0ABT1M8J3_9MYCO</name>